<dbReference type="AlphaFoldDB" id="A0A7S2RQ77"/>
<keyword evidence="4 6" id="KW-1133">Transmembrane helix</keyword>
<dbReference type="InterPro" id="IPR020846">
    <property type="entry name" value="MFS_dom"/>
</dbReference>
<evidence type="ECO:0000256" key="3">
    <source>
        <dbReference type="ARBA" id="ARBA00022692"/>
    </source>
</evidence>
<evidence type="ECO:0000256" key="6">
    <source>
        <dbReference type="SAM" id="Phobius"/>
    </source>
</evidence>
<dbReference type="GO" id="GO:0022857">
    <property type="term" value="F:transmembrane transporter activity"/>
    <property type="evidence" value="ECO:0007669"/>
    <property type="project" value="InterPro"/>
</dbReference>
<comment type="subcellular location">
    <subcellularLocation>
        <location evidence="1">Membrane</location>
        <topology evidence="1">Multi-pass membrane protein</topology>
    </subcellularLocation>
</comment>
<feature type="transmembrane region" description="Helical" evidence="6">
    <location>
        <begin position="412"/>
        <end position="435"/>
    </location>
</feature>
<feature type="domain" description="Major facilitator superfamily (MFS) profile" evidence="7">
    <location>
        <begin position="17"/>
        <end position="440"/>
    </location>
</feature>
<dbReference type="PANTHER" id="PTHR23511">
    <property type="entry name" value="SYNAPTIC VESICLE GLYCOPROTEIN 2"/>
    <property type="match status" value="1"/>
</dbReference>
<feature type="transmembrane region" description="Helical" evidence="6">
    <location>
        <begin position="112"/>
        <end position="133"/>
    </location>
</feature>
<feature type="transmembrane region" description="Helical" evidence="6">
    <location>
        <begin position="84"/>
        <end position="106"/>
    </location>
</feature>
<proteinExistence type="predicted"/>
<feature type="transmembrane region" description="Helical" evidence="6">
    <location>
        <begin position="298"/>
        <end position="319"/>
    </location>
</feature>
<dbReference type="Pfam" id="PF00083">
    <property type="entry name" value="Sugar_tr"/>
    <property type="match status" value="1"/>
</dbReference>
<dbReference type="PROSITE" id="PS00217">
    <property type="entry name" value="SUGAR_TRANSPORT_2"/>
    <property type="match status" value="1"/>
</dbReference>
<dbReference type="PROSITE" id="PS50850">
    <property type="entry name" value="MFS"/>
    <property type="match status" value="1"/>
</dbReference>
<name>A0A7S2RQ77_9STRA</name>
<dbReference type="GO" id="GO:0016020">
    <property type="term" value="C:membrane"/>
    <property type="evidence" value="ECO:0007669"/>
    <property type="project" value="UniProtKB-SubCell"/>
</dbReference>
<accession>A0A7S2RQ77</accession>
<dbReference type="SUPFAM" id="SSF103473">
    <property type="entry name" value="MFS general substrate transporter"/>
    <property type="match status" value="1"/>
</dbReference>
<evidence type="ECO:0000313" key="8">
    <source>
        <dbReference type="EMBL" id="CAD9677616.1"/>
    </source>
</evidence>
<organism evidence="8">
    <name type="scientific">Mucochytrium quahogii</name>
    <dbReference type="NCBI Taxonomy" id="96639"/>
    <lineage>
        <taxon>Eukaryota</taxon>
        <taxon>Sar</taxon>
        <taxon>Stramenopiles</taxon>
        <taxon>Bigyra</taxon>
        <taxon>Labyrinthulomycetes</taxon>
        <taxon>Thraustochytrida</taxon>
        <taxon>Thraustochytriidae</taxon>
        <taxon>Mucochytrium</taxon>
    </lineage>
</organism>
<dbReference type="PANTHER" id="PTHR23511:SF34">
    <property type="entry name" value="SYNAPTIC VESICLE GLYCOPROTEIN 2"/>
    <property type="match status" value="1"/>
</dbReference>
<evidence type="ECO:0000256" key="2">
    <source>
        <dbReference type="ARBA" id="ARBA00022448"/>
    </source>
</evidence>
<evidence type="ECO:0000256" key="1">
    <source>
        <dbReference type="ARBA" id="ARBA00004141"/>
    </source>
</evidence>
<feature type="transmembrane region" description="Helical" evidence="6">
    <location>
        <begin position="258"/>
        <end position="278"/>
    </location>
</feature>
<dbReference type="InterPro" id="IPR005829">
    <property type="entry name" value="Sugar_transporter_CS"/>
</dbReference>
<evidence type="ECO:0000259" key="7">
    <source>
        <dbReference type="PROSITE" id="PS50850"/>
    </source>
</evidence>
<dbReference type="Gene3D" id="1.20.1250.20">
    <property type="entry name" value="MFS general substrate transporter like domains"/>
    <property type="match status" value="1"/>
</dbReference>
<feature type="transmembrane region" description="Helical" evidence="6">
    <location>
        <begin position="53"/>
        <end position="72"/>
    </location>
</feature>
<gene>
    <name evidence="8" type="ORF">QSP1433_LOCUS5859</name>
</gene>
<keyword evidence="3 6" id="KW-0812">Transmembrane</keyword>
<feature type="transmembrane region" description="Helical" evidence="6">
    <location>
        <begin position="169"/>
        <end position="190"/>
    </location>
</feature>
<keyword evidence="5 6" id="KW-0472">Membrane</keyword>
<keyword evidence="2" id="KW-0813">Transport</keyword>
<evidence type="ECO:0000256" key="4">
    <source>
        <dbReference type="ARBA" id="ARBA00022989"/>
    </source>
</evidence>
<sequence length="471" mass="52550">MLDEVLMATNGKFQFFLAFLCALASFIDAAEVSMMGLLYPTLKKEFNLTESQLALVPSLTYAGMFLGAIGFGKLSDLYGRKYTFMASMFICSFFGLLSSFASNVVVFSLLRLFLGIGYGGNLVTSTTLLIEFVSHEKRGIFVMLTAVGFGMGAIVISGVSWAVIPSLGWRWLIRIAAFMAVPAFVLLVFVPESPRFYIMTHQFEKCVETMEFVAQVNGKSLDHTFNATTLAVVHHEDHTRDISWRTCWGMKQMWRRSIMVTLLPLAACWFLNAFANVLNNWIPFHANLQFPNRHDVPFVVGLIQASGLLFGTIIQLLVVPYIGRLFQLRTGFFSCALLVLFLGLFGLSSYTTICVLAFMLQVVEQLVIGTLYLYTPEVFPTALRVTAFGICQANHRVAPIIAPYAIAGLDSISFNVTCYVFSGLFLLGLVCSLFVRITTFNKPLVEESDLLQPHEEVHDKNKSFDEALVHM</sequence>
<dbReference type="InterPro" id="IPR005828">
    <property type="entry name" value="MFS_sugar_transport-like"/>
</dbReference>
<feature type="transmembrane region" description="Helical" evidence="6">
    <location>
        <begin position="331"/>
        <end position="360"/>
    </location>
</feature>
<protein>
    <recommendedName>
        <fullName evidence="7">Major facilitator superfamily (MFS) profile domain-containing protein</fullName>
    </recommendedName>
</protein>
<reference evidence="8" key="1">
    <citation type="submission" date="2021-01" db="EMBL/GenBank/DDBJ databases">
        <authorList>
            <person name="Corre E."/>
            <person name="Pelletier E."/>
            <person name="Niang G."/>
            <person name="Scheremetjew M."/>
            <person name="Finn R."/>
            <person name="Kale V."/>
            <person name="Holt S."/>
            <person name="Cochrane G."/>
            <person name="Meng A."/>
            <person name="Brown T."/>
            <person name="Cohen L."/>
        </authorList>
    </citation>
    <scope>NUCLEOTIDE SEQUENCE</scope>
    <source>
        <strain evidence="8">NY070348D</strain>
    </source>
</reference>
<dbReference type="EMBL" id="HBHK01009463">
    <property type="protein sequence ID" value="CAD9677616.1"/>
    <property type="molecule type" value="Transcribed_RNA"/>
</dbReference>
<dbReference type="InterPro" id="IPR036259">
    <property type="entry name" value="MFS_trans_sf"/>
</dbReference>
<dbReference type="CDD" id="cd17316">
    <property type="entry name" value="MFS_SV2_like"/>
    <property type="match status" value="1"/>
</dbReference>
<evidence type="ECO:0000256" key="5">
    <source>
        <dbReference type="ARBA" id="ARBA00023136"/>
    </source>
</evidence>
<feature type="transmembrane region" description="Helical" evidence="6">
    <location>
        <begin position="140"/>
        <end position="163"/>
    </location>
</feature>